<dbReference type="Pfam" id="PF01965">
    <property type="entry name" value="DJ-1_PfpI"/>
    <property type="match status" value="1"/>
</dbReference>
<sequence length="266" mass="27839">MQVLQNRSQTFTSSCKCQSVPYQVPPISGLKKRAFGTTPGPAIHPATFLGHWEQGKRRHLSGSASATPRASVMAAAAGSNPKVLVPLGNGSEEMEAVIVIDVLRRAGADVVVASVEDSLQVTCSRAVKLTADAMIADAAKDQYDLIVLPGGMPGAERLRDSAALEGLVKSQKEGGRLLAAICAAPAVVLEAKGMLAGQKATCHPGFSSKLSDQSAVESRVVVDGKLTTSRAPGTAFEFALSLVNQLYGREKMESVAGPMVMYPYSV</sequence>
<evidence type="ECO:0000313" key="2">
    <source>
        <dbReference type="EMBL" id="KAF5840118.1"/>
    </source>
</evidence>
<accession>A0ABQ7GZS8</accession>
<reference evidence="2" key="1">
    <citation type="submission" date="2017-08" db="EMBL/GenBank/DDBJ databases">
        <authorList>
            <person name="Polle J.E."/>
            <person name="Barry K."/>
            <person name="Cushman J."/>
            <person name="Schmutz J."/>
            <person name="Tran D."/>
            <person name="Hathwaick L.T."/>
            <person name="Yim W.C."/>
            <person name="Jenkins J."/>
            <person name="Mckie-Krisberg Z.M."/>
            <person name="Prochnik S."/>
            <person name="Lindquist E."/>
            <person name="Dockter R.B."/>
            <person name="Adam C."/>
            <person name="Molina H."/>
            <person name="Bunkerborg J."/>
            <person name="Jin E."/>
            <person name="Buchheim M."/>
            <person name="Magnuson J."/>
        </authorList>
    </citation>
    <scope>NUCLEOTIDE SEQUENCE</scope>
    <source>
        <strain evidence="2">CCAP 19/18</strain>
    </source>
</reference>
<evidence type="ECO:0000259" key="1">
    <source>
        <dbReference type="Pfam" id="PF01965"/>
    </source>
</evidence>
<dbReference type="NCBIfam" id="TIGR01383">
    <property type="entry name" value="not_thiJ"/>
    <property type="match status" value="1"/>
</dbReference>
<protein>
    <submittedName>
        <fullName evidence="2">Class I glutamine amidotransferase-like protein</fullName>
    </submittedName>
</protein>
<dbReference type="InterPro" id="IPR029062">
    <property type="entry name" value="Class_I_gatase-like"/>
</dbReference>
<organism evidence="2 3">
    <name type="scientific">Dunaliella salina</name>
    <name type="common">Green alga</name>
    <name type="synonym">Protococcus salinus</name>
    <dbReference type="NCBI Taxonomy" id="3046"/>
    <lineage>
        <taxon>Eukaryota</taxon>
        <taxon>Viridiplantae</taxon>
        <taxon>Chlorophyta</taxon>
        <taxon>core chlorophytes</taxon>
        <taxon>Chlorophyceae</taxon>
        <taxon>CS clade</taxon>
        <taxon>Chlamydomonadales</taxon>
        <taxon>Dunaliellaceae</taxon>
        <taxon>Dunaliella</taxon>
    </lineage>
</organism>
<dbReference type="Proteomes" id="UP000815325">
    <property type="component" value="Unassembled WGS sequence"/>
</dbReference>
<dbReference type="InterPro" id="IPR050325">
    <property type="entry name" value="Prot/Nucl_acid_deglycase"/>
</dbReference>
<comment type="caution">
    <text evidence="2">The sequence shown here is derived from an EMBL/GenBank/DDBJ whole genome shotgun (WGS) entry which is preliminary data.</text>
</comment>
<keyword evidence="3" id="KW-1185">Reference proteome</keyword>
<evidence type="ECO:0000313" key="3">
    <source>
        <dbReference type="Proteomes" id="UP000815325"/>
    </source>
</evidence>
<dbReference type="CDD" id="cd03135">
    <property type="entry name" value="GATase1_DJ-1"/>
    <property type="match status" value="1"/>
</dbReference>
<proteinExistence type="predicted"/>
<dbReference type="Gene3D" id="3.40.50.880">
    <property type="match status" value="1"/>
</dbReference>
<feature type="domain" description="DJ-1/PfpI" evidence="1">
    <location>
        <begin position="82"/>
        <end position="244"/>
    </location>
</feature>
<dbReference type="PANTHER" id="PTHR48094">
    <property type="entry name" value="PROTEIN/NUCLEIC ACID DEGLYCASE DJ-1-RELATED"/>
    <property type="match status" value="1"/>
</dbReference>
<dbReference type="InterPro" id="IPR002818">
    <property type="entry name" value="DJ-1/PfpI"/>
</dbReference>
<gene>
    <name evidence="2" type="ORF">DUNSADRAFT_17719</name>
</gene>
<name>A0ABQ7GZS8_DUNSA</name>
<dbReference type="PANTHER" id="PTHR48094:SF12">
    <property type="entry name" value="PARKINSON DISEASE PROTEIN 7 HOMOLOG"/>
    <property type="match status" value="1"/>
</dbReference>
<dbReference type="SUPFAM" id="SSF52317">
    <property type="entry name" value="Class I glutamine amidotransferase-like"/>
    <property type="match status" value="1"/>
</dbReference>
<dbReference type="InterPro" id="IPR006287">
    <property type="entry name" value="DJ-1"/>
</dbReference>
<dbReference type="EMBL" id="MU069523">
    <property type="protein sequence ID" value="KAF5840118.1"/>
    <property type="molecule type" value="Genomic_DNA"/>
</dbReference>